<evidence type="ECO:0000313" key="1">
    <source>
        <dbReference type="EMBL" id="MDP9923019.1"/>
    </source>
</evidence>
<dbReference type="AlphaFoldDB" id="A0AAW8DUJ6"/>
<reference evidence="1" key="1">
    <citation type="submission" date="2023-07" db="EMBL/GenBank/DDBJ databases">
        <title>Sorghum-associated microbial communities from plants grown in Nebraska, USA.</title>
        <authorList>
            <person name="Schachtman D."/>
        </authorList>
    </citation>
    <scope>NUCLEOTIDE SEQUENCE</scope>
    <source>
        <strain evidence="1">DS2795</strain>
    </source>
</reference>
<accession>A0AAW8DUJ6</accession>
<proteinExistence type="predicted"/>
<organism evidence="1 2">
    <name type="scientific">Variovorax boronicumulans</name>
    <dbReference type="NCBI Taxonomy" id="436515"/>
    <lineage>
        <taxon>Bacteria</taxon>
        <taxon>Pseudomonadati</taxon>
        <taxon>Pseudomonadota</taxon>
        <taxon>Betaproteobacteria</taxon>
        <taxon>Burkholderiales</taxon>
        <taxon>Comamonadaceae</taxon>
        <taxon>Variovorax</taxon>
    </lineage>
</organism>
<dbReference type="SUPFAM" id="SSF46626">
    <property type="entry name" value="Cytochrome c"/>
    <property type="match status" value="1"/>
</dbReference>
<dbReference type="EMBL" id="JAUSRR010000003">
    <property type="protein sequence ID" value="MDP9923019.1"/>
    <property type="molecule type" value="Genomic_DNA"/>
</dbReference>
<dbReference type="InterPro" id="IPR036909">
    <property type="entry name" value="Cyt_c-like_dom_sf"/>
</dbReference>
<dbReference type="Proteomes" id="UP001244295">
    <property type="component" value="Unassembled WGS sequence"/>
</dbReference>
<dbReference type="GO" id="GO:0009055">
    <property type="term" value="F:electron transfer activity"/>
    <property type="evidence" value="ECO:0007669"/>
    <property type="project" value="InterPro"/>
</dbReference>
<comment type="caution">
    <text evidence="1">The sequence shown here is derived from an EMBL/GenBank/DDBJ whole genome shotgun (WGS) entry which is preliminary data.</text>
</comment>
<dbReference type="Gene3D" id="1.10.760.10">
    <property type="entry name" value="Cytochrome c-like domain"/>
    <property type="match status" value="1"/>
</dbReference>
<protein>
    <submittedName>
        <fullName evidence="1">Cytochrome c1</fullName>
    </submittedName>
</protein>
<sequence>MVRWLRQTHAIDPLSAMPEMGVSEQDARDIAAYLATLD</sequence>
<dbReference type="GO" id="GO:0020037">
    <property type="term" value="F:heme binding"/>
    <property type="evidence" value="ECO:0007669"/>
    <property type="project" value="InterPro"/>
</dbReference>
<gene>
    <name evidence="1" type="ORF">J2W25_002040</name>
</gene>
<name>A0AAW8DUJ6_9BURK</name>
<evidence type="ECO:0000313" key="2">
    <source>
        <dbReference type="Proteomes" id="UP001244295"/>
    </source>
</evidence>